<name>A0A4Y2IGT7_ARAVE</name>
<comment type="caution">
    <text evidence="1">The sequence shown here is derived from an EMBL/GenBank/DDBJ whole genome shotgun (WGS) entry which is preliminary data.</text>
</comment>
<protein>
    <submittedName>
        <fullName evidence="1">Uncharacterized protein</fullName>
    </submittedName>
</protein>
<keyword evidence="2" id="KW-1185">Reference proteome</keyword>
<accession>A0A4Y2IGT7</accession>
<dbReference type="Proteomes" id="UP000499080">
    <property type="component" value="Unassembled WGS sequence"/>
</dbReference>
<organism evidence="1 2">
    <name type="scientific">Araneus ventricosus</name>
    <name type="common">Orbweaver spider</name>
    <name type="synonym">Epeira ventricosa</name>
    <dbReference type="NCBI Taxonomy" id="182803"/>
    <lineage>
        <taxon>Eukaryota</taxon>
        <taxon>Metazoa</taxon>
        <taxon>Ecdysozoa</taxon>
        <taxon>Arthropoda</taxon>
        <taxon>Chelicerata</taxon>
        <taxon>Arachnida</taxon>
        <taxon>Araneae</taxon>
        <taxon>Araneomorphae</taxon>
        <taxon>Entelegynae</taxon>
        <taxon>Araneoidea</taxon>
        <taxon>Araneidae</taxon>
        <taxon>Araneus</taxon>
    </lineage>
</organism>
<evidence type="ECO:0000313" key="2">
    <source>
        <dbReference type="Proteomes" id="UP000499080"/>
    </source>
</evidence>
<evidence type="ECO:0000313" key="1">
    <source>
        <dbReference type="EMBL" id="GBM76196.1"/>
    </source>
</evidence>
<dbReference type="AlphaFoldDB" id="A0A4Y2IGT7"/>
<gene>
    <name evidence="1" type="ORF">AVEN_146114_1</name>
</gene>
<proteinExistence type="predicted"/>
<reference evidence="1 2" key="1">
    <citation type="journal article" date="2019" name="Sci. Rep.">
        <title>Orb-weaving spider Araneus ventricosus genome elucidates the spidroin gene catalogue.</title>
        <authorList>
            <person name="Kono N."/>
            <person name="Nakamura H."/>
            <person name="Ohtoshi R."/>
            <person name="Moran D.A.P."/>
            <person name="Shinohara A."/>
            <person name="Yoshida Y."/>
            <person name="Fujiwara M."/>
            <person name="Mori M."/>
            <person name="Tomita M."/>
            <person name="Arakawa K."/>
        </authorList>
    </citation>
    <scope>NUCLEOTIDE SEQUENCE [LARGE SCALE GENOMIC DNA]</scope>
</reference>
<sequence length="114" mass="13049">MSKRAFCYRFVKDPSLLLVDSQLLPAILHKLRRSLCALSVCILISSDQLSLSSKCTTTYLKDFARFIGSRSCEICFGFGVNYKDSRQRRLAGERWMACHAAEPRWMINSTLPDH</sequence>
<dbReference type="EMBL" id="BGPR01002605">
    <property type="protein sequence ID" value="GBM76196.1"/>
    <property type="molecule type" value="Genomic_DNA"/>
</dbReference>